<comment type="caution">
    <text evidence="1">The sequence shown here is derived from an EMBL/GenBank/DDBJ whole genome shotgun (WGS) entry which is preliminary data.</text>
</comment>
<gene>
    <name evidence="1" type="ORF">SDC9_119693</name>
</gene>
<organism evidence="1">
    <name type="scientific">bioreactor metagenome</name>
    <dbReference type="NCBI Taxonomy" id="1076179"/>
    <lineage>
        <taxon>unclassified sequences</taxon>
        <taxon>metagenomes</taxon>
        <taxon>ecological metagenomes</taxon>
    </lineage>
</organism>
<accession>A0A645C6D2</accession>
<proteinExistence type="predicted"/>
<protein>
    <submittedName>
        <fullName evidence="1">Uncharacterized protein</fullName>
    </submittedName>
</protein>
<dbReference type="EMBL" id="VSSQ01024913">
    <property type="protein sequence ID" value="MPM72717.1"/>
    <property type="molecule type" value="Genomic_DNA"/>
</dbReference>
<sequence>MKRLFIVALVLLVSLSPMFAQGGAETGKKQQTLTVYCGQLEEHAAAVCQAFEKATGIKTSSS</sequence>
<name>A0A645C6D2_9ZZZZ</name>
<dbReference type="Gene3D" id="3.40.190.10">
    <property type="entry name" value="Periplasmic binding protein-like II"/>
    <property type="match status" value="1"/>
</dbReference>
<dbReference type="AlphaFoldDB" id="A0A645C6D2"/>
<evidence type="ECO:0000313" key="1">
    <source>
        <dbReference type="EMBL" id="MPM72717.1"/>
    </source>
</evidence>
<reference evidence="1" key="1">
    <citation type="submission" date="2019-08" db="EMBL/GenBank/DDBJ databases">
        <authorList>
            <person name="Kucharzyk K."/>
            <person name="Murdoch R.W."/>
            <person name="Higgins S."/>
            <person name="Loffler F."/>
        </authorList>
    </citation>
    <scope>NUCLEOTIDE SEQUENCE</scope>
</reference>